<dbReference type="PANTHER" id="PTHR36566">
    <property type="entry name" value="NICKEL INSERTION PROTEIN-RELATED"/>
    <property type="match status" value="1"/>
</dbReference>
<evidence type="ECO:0008006" key="4">
    <source>
        <dbReference type="Google" id="ProtNLM"/>
    </source>
</evidence>
<dbReference type="PATRIC" id="fig|285983.3.peg.3390"/>
<dbReference type="OrthoDB" id="9765625at2"/>
<dbReference type="Proteomes" id="UP000032512">
    <property type="component" value="Unassembled WGS sequence"/>
</dbReference>
<accession>A0A0D6ZBA4</accession>
<gene>
    <name evidence="2" type="ORF">UB32_04510</name>
</gene>
<evidence type="ECO:0000313" key="3">
    <source>
        <dbReference type="Proteomes" id="UP000032512"/>
    </source>
</evidence>
<dbReference type="PANTHER" id="PTHR36566:SF1">
    <property type="entry name" value="PYRIDINIUM-3,5-BISTHIOCARBOXYLIC ACID MONONUCLEOTIDE NICKEL INSERTION PROTEIN"/>
    <property type="match status" value="1"/>
</dbReference>
<sequence length="257" mass="28603">MRTLYFDCFSGISGDMTVGALIDLGVDPIVIEKELRKLKLESEYSLSWEKVLKNGISAVQFHVNVEYNPNPKDDHHYKKSHGHRHFSHIMEMIKNANFNERVTEISLEIFDKVALSESKIHNIPLEKVHFHEVGAIDSIIDIVATAICIDLLNPDEIISSPVPVGSGTIKIDHGYYPVPAPATLDLLKGIPLKETNIEGELTTPTGAGILATLIDKFQTMPSIKIEQIGYGAGTKTFKNHPNVLRLVIGERVERNET</sequence>
<reference evidence="2 3" key="1">
    <citation type="submission" date="2015-01" db="EMBL/GenBank/DDBJ databases">
        <title>Draft genome sequences of the supercritical CO2 tolerant bacteria Bacillus subterraneus MITOT1 and Bacillus cereus MIT0214.</title>
        <authorList>
            <person name="Peet K.C."/>
            <person name="Thompson J.R."/>
        </authorList>
    </citation>
    <scope>NUCLEOTIDE SEQUENCE [LARGE SCALE GENOMIC DNA]</scope>
    <source>
        <strain evidence="2 3">MITOT1</strain>
    </source>
</reference>
<evidence type="ECO:0000256" key="1">
    <source>
        <dbReference type="ARBA" id="ARBA00022596"/>
    </source>
</evidence>
<dbReference type="Pfam" id="PF01969">
    <property type="entry name" value="Ni_insertion"/>
    <property type="match status" value="1"/>
</dbReference>
<name>A0A0D6ZBA4_9BACI</name>
<dbReference type="InterPro" id="IPR002822">
    <property type="entry name" value="Ni_insertion"/>
</dbReference>
<proteinExistence type="predicted"/>
<protein>
    <recommendedName>
        <fullName evidence="4">LarC family nickel insertion protein</fullName>
    </recommendedName>
</protein>
<dbReference type="NCBIfam" id="TIGR00299">
    <property type="entry name" value="nickel pincer cofactor biosynthesis protein LarC"/>
    <property type="match status" value="1"/>
</dbReference>
<organism evidence="2 3">
    <name type="scientific">Mesobacillus subterraneus</name>
    <dbReference type="NCBI Taxonomy" id="285983"/>
    <lineage>
        <taxon>Bacteria</taxon>
        <taxon>Bacillati</taxon>
        <taxon>Bacillota</taxon>
        <taxon>Bacilli</taxon>
        <taxon>Bacillales</taxon>
        <taxon>Bacillaceae</taxon>
        <taxon>Mesobacillus</taxon>
    </lineage>
</organism>
<keyword evidence="1" id="KW-0533">Nickel</keyword>
<keyword evidence="3" id="KW-1185">Reference proteome</keyword>
<comment type="caution">
    <text evidence="2">The sequence shown here is derived from an EMBL/GenBank/DDBJ whole genome shotgun (WGS) entry which is preliminary data.</text>
</comment>
<evidence type="ECO:0000313" key="2">
    <source>
        <dbReference type="EMBL" id="KIY23119.1"/>
    </source>
</evidence>
<dbReference type="AlphaFoldDB" id="A0A0D6ZBA4"/>
<dbReference type="EMBL" id="JXIQ01000025">
    <property type="protein sequence ID" value="KIY23119.1"/>
    <property type="molecule type" value="Genomic_DNA"/>
</dbReference>
<dbReference type="RefSeq" id="WP_044391575.1">
    <property type="nucleotide sequence ID" value="NZ_JXIQ01000025.1"/>
</dbReference>